<organism evidence="2">
    <name type="scientific">Kribbella sp. HUAS MG21</name>
    <dbReference type="NCBI Taxonomy" id="3160966"/>
    <lineage>
        <taxon>Bacteria</taxon>
        <taxon>Bacillati</taxon>
        <taxon>Actinomycetota</taxon>
        <taxon>Actinomycetes</taxon>
        <taxon>Propionibacteriales</taxon>
        <taxon>Kribbellaceae</taxon>
        <taxon>Kribbella</taxon>
    </lineage>
</organism>
<evidence type="ECO:0000259" key="1">
    <source>
        <dbReference type="Pfam" id="PF11645"/>
    </source>
</evidence>
<evidence type="ECO:0000313" key="2">
    <source>
        <dbReference type="EMBL" id="XBV23115.1"/>
    </source>
</evidence>
<dbReference type="Gene3D" id="3.40.1350.10">
    <property type="match status" value="1"/>
</dbReference>
<dbReference type="GO" id="GO:0003676">
    <property type="term" value="F:nucleic acid binding"/>
    <property type="evidence" value="ECO:0007669"/>
    <property type="project" value="InterPro"/>
</dbReference>
<dbReference type="InterPro" id="IPR011856">
    <property type="entry name" value="tRNA_endonuc-like_dom_sf"/>
</dbReference>
<dbReference type="EMBL" id="CP158165">
    <property type="protein sequence ID" value="XBV23115.1"/>
    <property type="molecule type" value="Genomic_DNA"/>
</dbReference>
<protein>
    <submittedName>
        <fullName evidence="2">Group I intron-associated PD-(D/E)XK endonuclease</fullName>
    </submittedName>
</protein>
<feature type="domain" description="PD(D/E)XK endonuclease" evidence="1">
    <location>
        <begin position="139"/>
        <end position="231"/>
    </location>
</feature>
<accession>A0AAU7T8C7</accession>
<keyword evidence="2" id="KW-0540">Nuclease</keyword>
<proteinExistence type="predicted"/>
<keyword evidence="2" id="KW-0378">Hydrolase</keyword>
<dbReference type="GO" id="GO:0004519">
    <property type="term" value="F:endonuclease activity"/>
    <property type="evidence" value="ECO:0007669"/>
    <property type="project" value="UniProtKB-KW"/>
</dbReference>
<dbReference type="AlphaFoldDB" id="A0AAU7T8C7"/>
<sequence>MTHGRSWTDEQLIAAVAASRSWRGVARALGLKGTSSATISSLKRHTTRLNLTTTHFSGRRRWSDADLSAAVRNSASWTDVLAALGVAGTSESQVRVRADALRLGLEVTHLAAPAAPSLSDQVRASEYQPTSLRAAGTSLAMAWFTLRGYGVALPVEPQVYDLLVTAQTGVLRVQVKTCSSTTSDAHWLVTVGRRPYRLESSAGRVPYDPDLIDLFFIVLGDGRIYLVPASAIAGRVGINADTYPQYLVGDASGLLR</sequence>
<keyword evidence="2" id="KW-0255">Endonuclease</keyword>
<gene>
    <name evidence="2" type="ORF">ABN611_31665</name>
</gene>
<dbReference type="Pfam" id="PF11645">
    <property type="entry name" value="PDDEXK_5"/>
    <property type="match status" value="1"/>
</dbReference>
<dbReference type="RefSeq" id="WP_350275952.1">
    <property type="nucleotide sequence ID" value="NZ_CP158165.1"/>
</dbReference>
<reference evidence="2" key="1">
    <citation type="submission" date="2024-06" db="EMBL/GenBank/DDBJ databases">
        <title>Kribbella sp. strain HUAS MG21 genome sequences.</title>
        <authorList>
            <person name="Mo P."/>
        </authorList>
    </citation>
    <scope>NUCLEOTIDE SEQUENCE</scope>
    <source>
        <strain evidence="2">HUAS MG21</strain>
    </source>
</reference>
<dbReference type="InterPro" id="IPR021671">
    <property type="entry name" value="PD(D/E)XK_Endonuc"/>
</dbReference>
<name>A0AAU7T8C7_9ACTN</name>